<dbReference type="InterPro" id="IPR035979">
    <property type="entry name" value="RBD_domain_sf"/>
</dbReference>
<feature type="compositionally biased region" description="Low complexity" evidence="3">
    <location>
        <begin position="777"/>
        <end position="813"/>
    </location>
</feature>
<dbReference type="PANTHER" id="PTHR23236:SF11">
    <property type="entry name" value="EUKARYOTIC TRANSLATION INITIATION FACTOR 4H"/>
    <property type="match status" value="1"/>
</dbReference>
<dbReference type="Gene3D" id="3.30.70.330">
    <property type="match status" value="2"/>
</dbReference>
<dbReference type="InterPro" id="IPR012677">
    <property type="entry name" value="Nucleotide-bd_a/b_plait_sf"/>
</dbReference>
<feature type="compositionally biased region" description="Low complexity" evidence="3">
    <location>
        <begin position="686"/>
        <end position="697"/>
    </location>
</feature>
<feature type="compositionally biased region" description="Low complexity" evidence="3">
    <location>
        <begin position="743"/>
        <end position="761"/>
    </location>
</feature>
<dbReference type="Pfam" id="PF00076">
    <property type="entry name" value="RRM_1"/>
    <property type="match status" value="2"/>
</dbReference>
<organism evidence="5">
    <name type="scientific">Salvia splendens</name>
    <name type="common">Scarlet sage</name>
    <dbReference type="NCBI Taxonomy" id="180675"/>
    <lineage>
        <taxon>Eukaryota</taxon>
        <taxon>Viridiplantae</taxon>
        <taxon>Streptophyta</taxon>
        <taxon>Embryophyta</taxon>
        <taxon>Tracheophyta</taxon>
        <taxon>Spermatophyta</taxon>
        <taxon>Magnoliopsida</taxon>
        <taxon>eudicotyledons</taxon>
        <taxon>Gunneridae</taxon>
        <taxon>Pentapetalae</taxon>
        <taxon>asterids</taxon>
        <taxon>lamiids</taxon>
        <taxon>Lamiales</taxon>
        <taxon>Lamiaceae</taxon>
        <taxon>Nepetoideae</taxon>
        <taxon>Mentheae</taxon>
        <taxon>Salviinae</taxon>
        <taxon>Salvia</taxon>
        <taxon>Salvia subgen. Calosphace</taxon>
        <taxon>core Calosphace</taxon>
    </lineage>
</organism>
<keyword evidence="6" id="KW-1185">Reference proteome</keyword>
<proteinExistence type="predicted"/>
<dbReference type="PANTHER" id="PTHR23236">
    <property type="entry name" value="EUKARYOTIC TRANSLATION INITIATION FACTOR 4B/4H"/>
    <property type="match status" value="1"/>
</dbReference>
<feature type="region of interest" description="Disordered" evidence="3">
    <location>
        <begin position="131"/>
        <end position="150"/>
    </location>
</feature>
<dbReference type="Proteomes" id="UP000298416">
    <property type="component" value="Unassembled WGS sequence"/>
</dbReference>
<evidence type="ECO:0000256" key="2">
    <source>
        <dbReference type="PROSITE-ProRule" id="PRU00176"/>
    </source>
</evidence>
<keyword evidence="1 2" id="KW-0694">RNA-binding</keyword>
<evidence type="ECO:0000313" key="5">
    <source>
        <dbReference type="EMBL" id="KAG6396855.1"/>
    </source>
</evidence>
<name>A0A8X8WK46_SALSN</name>
<dbReference type="InterPro" id="IPR000504">
    <property type="entry name" value="RRM_dom"/>
</dbReference>
<feature type="compositionally biased region" description="Low complexity" evidence="3">
    <location>
        <begin position="724"/>
        <end position="735"/>
    </location>
</feature>
<feature type="compositionally biased region" description="Low complexity" evidence="3">
    <location>
        <begin position="705"/>
        <end position="716"/>
    </location>
</feature>
<feature type="compositionally biased region" description="Acidic residues" evidence="3">
    <location>
        <begin position="217"/>
        <end position="232"/>
    </location>
</feature>
<dbReference type="GO" id="GO:0008143">
    <property type="term" value="F:poly(A) binding"/>
    <property type="evidence" value="ECO:0007669"/>
    <property type="project" value="TreeGrafter"/>
</dbReference>
<feature type="region of interest" description="Disordered" evidence="3">
    <location>
        <begin position="217"/>
        <end position="247"/>
    </location>
</feature>
<dbReference type="AlphaFoldDB" id="A0A8X8WK46"/>
<feature type="compositionally biased region" description="Low complexity" evidence="3">
    <location>
        <begin position="488"/>
        <end position="499"/>
    </location>
</feature>
<feature type="region of interest" description="Disordered" evidence="3">
    <location>
        <begin position="477"/>
        <end position="937"/>
    </location>
</feature>
<evidence type="ECO:0000256" key="3">
    <source>
        <dbReference type="SAM" id="MobiDB-lite"/>
    </source>
</evidence>
<feature type="compositionally biased region" description="Basic and acidic residues" evidence="3">
    <location>
        <begin position="874"/>
        <end position="897"/>
    </location>
</feature>
<feature type="compositionally biased region" description="Polar residues" evidence="3">
    <location>
        <begin position="235"/>
        <end position="245"/>
    </location>
</feature>
<feature type="compositionally biased region" description="Basic and acidic residues" evidence="3">
    <location>
        <begin position="923"/>
        <end position="937"/>
    </location>
</feature>
<feature type="domain" description="RRM" evidence="4">
    <location>
        <begin position="348"/>
        <end position="428"/>
    </location>
</feature>
<feature type="compositionally biased region" description="Low complexity" evidence="3">
    <location>
        <begin position="585"/>
        <end position="594"/>
    </location>
</feature>
<dbReference type="SMART" id="SM00360">
    <property type="entry name" value="RRM"/>
    <property type="match status" value="2"/>
</dbReference>
<accession>A0A8X8WK46</accession>
<feature type="compositionally biased region" description="Gly residues" evidence="3">
    <location>
        <begin position="565"/>
        <end position="584"/>
    </location>
</feature>
<feature type="compositionally biased region" description="Polar residues" evidence="3">
    <location>
        <begin position="640"/>
        <end position="650"/>
    </location>
</feature>
<reference evidence="5" key="1">
    <citation type="submission" date="2018-01" db="EMBL/GenBank/DDBJ databases">
        <authorList>
            <person name="Mao J.F."/>
        </authorList>
    </citation>
    <scope>NUCLEOTIDE SEQUENCE</scope>
    <source>
        <strain evidence="5">Huo1</strain>
        <tissue evidence="5">Leaf</tissue>
    </source>
</reference>
<dbReference type="EMBL" id="PNBA02000016">
    <property type="protein sequence ID" value="KAG6396855.1"/>
    <property type="molecule type" value="Genomic_DNA"/>
</dbReference>
<dbReference type="SUPFAM" id="SSF54928">
    <property type="entry name" value="RNA-binding domain, RBD"/>
    <property type="match status" value="2"/>
</dbReference>
<gene>
    <name evidence="5" type="ORF">SASPL_143012</name>
</gene>
<protein>
    <recommendedName>
        <fullName evidence="4">RRM domain-containing protein</fullName>
    </recommendedName>
</protein>
<comment type="caution">
    <text evidence="5">The sequence shown here is derived from an EMBL/GenBank/DDBJ whole genome shotgun (WGS) entry which is preliminary data.</text>
</comment>
<feature type="compositionally biased region" description="Gly residues" evidence="3">
    <location>
        <begin position="478"/>
        <end position="487"/>
    </location>
</feature>
<evidence type="ECO:0000313" key="6">
    <source>
        <dbReference type="Proteomes" id="UP000298416"/>
    </source>
</evidence>
<evidence type="ECO:0000256" key="1">
    <source>
        <dbReference type="ARBA" id="ARBA00022884"/>
    </source>
</evidence>
<dbReference type="PROSITE" id="PS50102">
    <property type="entry name" value="RRM"/>
    <property type="match status" value="2"/>
</dbReference>
<feature type="compositionally biased region" description="Low complexity" evidence="3">
    <location>
        <begin position="669"/>
        <end position="678"/>
    </location>
</feature>
<feature type="domain" description="RRM" evidence="4">
    <location>
        <begin position="246"/>
        <end position="323"/>
    </location>
</feature>
<sequence>MDLASLEKGKRAAEDAIEAELVSAKKQKVAENVAEITTDTIEIQKKVDTSSLADDCCSKPEHCIEGKVSGVDLHIVSVLEEKINFLEEDTVAAEEGHIAAAVEIDEPNYDVDSCFRGETNLSEDVPAAISLSENDPTAPQKKREESSKDFVVSYEDAASLNGDVTTGNLSSLPPSTVESLVSVEEKDDSRIYEFDSAHETDNDDNVDTAQEEDITNEELELDDETSSSDDDLQTPTTPTEQTSGGKTLYVGNLSFSVEQEDVENFFKDAGEVVQIRFAMNFDETFKGYGYVEFASAEAAEKALCELNGKELLRRRVRLDFLKERGSFTRYNGCQGTESFPKEGNAQGRTVFVRGFSKSKCQPEIMKSLEEHFSSCGEVSKVSVPKDQDGCARGIAYIEFKERDAFIRALALHGSEFKEGIMSVIEARPRGDSHNSVGSSRCCESERIGGRHGWNNFGGRSGLQDFRGRSGIRETGAWSGAGFGGQLNGRGASSHSSGRGVWEHSNGRHATRGSNGRGPSCESSVGGVWGDSNGRGAWGNSRVFNGRGAPCNTGGRRRDWVVFNGRGWGNSSGRGGWGNSSGGGAWADSSAMGASHNSSGRGAWRDSSDRGVWSNSSPIGASRNSSGGGAWGNSSDRGVWGNSNATGASRSSSERGAWGDSCGRGVWGNSTARGALRGSSGRGSWWGGSSDRGASPGSSGRGSWWGGSSDRGASPGSSGRGSWWGGSSDRGASCGSSGRGFWGGSSERGASRSSSGRGLWDGSSDRGASRGSSGRGVWGNSSGRSGGWSNSRGRGDWGASSGRSGGWSNSRGRGVWPESSGRGILGSYTGGKEVGGSGVCIGGGGGGQETLTDPSIASPEAPIGNNTSLNNEGEEVAKRVVREGEALREGRSSRRFYKDLGLMNPVSPPLPPAEEAPLSEFEESEKRSWERARKKEDE</sequence>
<reference evidence="5" key="2">
    <citation type="submission" date="2020-08" db="EMBL/GenBank/DDBJ databases">
        <title>Plant Genome Project.</title>
        <authorList>
            <person name="Zhang R.-G."/>
        </authorList>
    </citation>
    <scope>NUCLEOTIDE SEQUENCE</scope>
    <source>
        <strain evidence="5">Huo1</strain>
        <tissue evidence="5">Leaf</tissue>
    </source>
</reference>
<feature type="compositionally biased region" description="Gly residues" evidence="3">
    <location>
        <begin position="827"/>
        <end position="847"/>
    </location>
</feature>
<evidence type="ECO:0000259" key="4">
    <source>
        <dbReference type="PROSITE" id="PS50102"/>
    </source>
</evidence>